<protein>
    <submittedName>
        <fullName evidence="1">Uncharacterized protein</fullName>
    </submittedName>
</protein>
<dbReference type="InterPro" id="IPR013783">
    <property type="entry name" value="Ig-like_fold"/>
</dbReference>
<evidence type="ECO:0000313" key="2">
    <source>
        <dbReference type="Proteomes" id="UP000828390"/>
    </source>
</evidence>
<dbReference type="EMBL" id="JAIWYP010000002">
    <property type="protein sequence ID" value="KAH3866630.1"/>
    <property type="molecule type" value="Genomic_DNA"/>
</dbReference>
<dbReference type="SUPFAM" id="SSF48726">
    <property type="entry name" value="Immunoglobulin"/>
    <property type="match status" value="1"/>
</dbReference>
<dbReference type="Gene3D" id="2.60.40.10">
    <property type="entry name" value="Immunoglobulins"/>
    <property type="match status" value="1"/>
</dbReference>
<dbReference type="InterPro" id="IPR036179">
    <property type="entry name" value="Ig-like_dom_sf"/>
</dbReference>
<proteinExistence type="predicted"/>
<accession>A0A9D4LWY6</accession>
<dbReference type="Proteomes" id="UP000828390">
    <property type="component" value="Unassembled WGS sequence"/>
</dbReference>
<evidence type="ECO:0000313" key="1">
    <source>
        <dbReference type="EMBL" id="KAH3866630.1"/>
    </source>
</evidence>
<name>A0A9D4LWY6_DREPO</name>
<comment type="caution">
    <text evidence="1">The sequence shown here is derived from an EMBL/GenBank/DDBJ whole genome shotgun (WGS) entry which is preliminary data.</text>
</comment>
<dbReference type="AlphaFoldDB" id="A0A9D4LWY6"/>
<organism evidence="1 2">
    <name type="scientific">Dreissena polymorpha</name>
    <name type="common">Zebra mussel</name>
    <name type="synonym">Mytilus polymorpha</name>
    <dbReference type="NCBI Taxonomy" id="45954"/>
    <lineage>
        <taxon>Eukaryota</taxon>
        <taxon>Metazoa</taxon>
        <taxon>Spiralia</taxon>
        <taxon>Lophotrochozoa</taxon>
        <taxon>Mollusca</taxon>
        <taxon>Bivalvia</taxon>
        <taxon>Autobranchia</taxon>
        <taxon>Heteroconchia</taxon>
        <taxon>Euheterodonta</taxon>
        <taxon>Imparidentia</taxon>
        <taxon>Neoheterodontei</taxon>
        <taxon>Myida</taxon>
        <taxon>Dreissenoidea</taxon>
        <taxon>Dreissenidae</taxon>
        <taxon>Dreissena</taxon>
    </lineage>
</organism>
<reference evidence="1" key="1">
    <citation type="journal article" date="2019" name="bioRxiv">
        <title>The Genome of the Zebra Mussel, Dreissena polymorpha: A Resource for Invasive Species Research.</title>
        <authorList>
            <person name="McCartney M.A."/>
            <person name="Auch B."/>
            <person name="Kono T."/>
            <person name="Mallez S."/>
            <person name="Zhang Y."/>
            <person name="Obille A."/>
            <person name="Becker A."/>
            <person name="Abrahante J.E."/>
            <person name="Garbe J."/>
            <person name="Badalamenti J.P."/>
            <person name="Herman A."/>
            <person name="Mangelson H."/>
            <person name="Liachko I."/>
            <person name="Sullivan S."/>
            <person name="Sone E.D."/>
            <person name="Koren S."/>
            <person name="Silverstein K.A.T."/>
            <person name="Beckman K.B."/>
            <person name="Gohl D.M."/>
        </authorList>
    </citation>
    <scope>NUCLEOTIDE SEQUENCE</scope>
    <source>
        <strain evidence="1">Duluth1</strain>
        <tissue evidence="1">Whole animal</tissue>
    </source>
</reference>
<reference evidence="1" key="2">
    <citation type="submission" date="2020-11" db="EMBL/GenBank/DDBJ databases">
        <authorList>
            <person name="McCartney M.A."/>
            <person name="Auch B."/>
            <person name="Kono T."/>
            <person name="Mallez S."/>
            <person name="Becker A."/>
            <person name="Gohl D.M."/>
            <person name="Silverstein K.A.T."/>
            <person name="Koren S."/>
            <person name="Bechman K.B."/>
            <person name="Herman A."/>
            <person name="Abrahante J.E."/>
            <person name="Garbe J."/>
        </authorList>
    </citation>
    <scope>NUCLEOTIDE SEQUENCE</scope>
    <source>
        <strain evidence="1">Duluth1</strain>
        <tissue evidence="1">Whole animal</tissue>
    </source>
</reference>
<keyword evidence="2" id="KW-1185">Reference proteome</keyword>
<sequence>MEIVECATPPSTDCNPLNTTFTNKYNITSTPDGGLLTIMNCNKNDYGTYTCVNNLDPSERSNSIKLVCKDPSESEGTKLVNIDTSGSNSNDTGKYLIMTILILRFI</sequence>
<gene>
    <name evidence="1" type="ORF">DPMN_029728</name>
</gene>